<dbReference type="InterPro" id="IPR015947">
    <property type="entry name" value="PUA-like_sf"/>
</dbReference>
<dbReference type="STRING" id="1913578.LPB140_02660"/>
<dbReference type="CDD" id="cd21133">
    <property type="entry name" value="EVE"/>
    <property type="match status" value="1"/>
</dbReference>
<evidence type="ECO:0000259" key="1">
    <source>
        <dbReference type="Pfam" id="PF01878"/>
    </source>
</evidence>
<dbReference type="KEGG" id="sphl:LPB140_02660"/>
<dbReference type="EMBL" id="CP018154">
    <property type="protein sequence ID" value="APG61906.1"/>
    <property type="molecule type" value="Genomic_DNA"/>
</dbReference>
<dbReference type="Gene3D" id="3.10.590.10">
    <property type="entry name" value="ph1033 like domains"/>
    <property type="match status" value="1"/>
</dbReference>
<sequence length="140" mass="16022">MTQKAKNYWLMKSEPDVYSYDDLVKKGSGMWDGVRNYAAAKHMRAMEKGDLCFFYHSNIGVEIVAIMEIAREYYPDPTDEKGKFVAVDVKPVRKLKNSVSLKSIKANPKLADMVMLRQSRLSVAPIAQDEWEEILRISGE</sequence>
<dbReference type="InterPro" id="IPR052181">
    <property type="entry name" value="5hmC_binding"/>
</dbReference>
<proteinExistence type="predicted"/>
<dbReference type="InterPro" id="IPR002740">
    <property type="entry name" value="EVE_domain"/>
</dbReference>
<dbReference type="Pfam" id="PF01878">
    <property type="entry name" value="EVE"/>
    <property type="match status" value="1"/>
</dbReference>
<feature type="domain" description="EVE" evidence="1">
    <location>
        <begin position="7"/>
        <end position="136"/>
    </location>
</feature>
<dbReference type="PANTHER" id="PTHR14087">
    <property type="entry name" value="THYMOCYTE NUCLEAR PROTEIN 1"/>
    <property type="match status" value="1"/>
</dbReference>
<keyword evidence="3" id="KW-1185">Reference proteome</keyword>
<protein>
    <submittedName>
        <fullName evidence="2">Ubiquinol-cytochrome C reductase</fullName>
    </submittedName>
</protein>
<dbReference type="PANTHER" id="PTHR14087:SF8">
    <property type="entry name" value="OS03G0676100 PROTEIN"/>
    <property type="match status" value="1"/>
</dbReference>
<dbReference type="RefSeq" id="WP_072558553.1">
    <property type="nucleotide sequence ID" value="NZ_CP018154.1"/>
</dbReference>
<organism evidence="2 3">
    <name type="scientific">Sphingorhabdus lutea</name>
    <dbReference type="NCBI Taxonomy" id="1913578"/>
    <lineage>
        <taxon>Bacteria</taxon>
        <taxon>Pseudomonadati</taxon>
        <taxon>Pseudomonadota</taxon>
        <taxon>Alphaproteobacteria</taxon>
        <taxon>Sphingomonadales</taxon>
        <taxon>Sphingomonadaceae</taxon>
        <taxon>Sphingorhabdus</taxon>
    </lineage>
</organism>
<dbReference type="InterPro" id="IPR047197">
    <property type="entry name" value="THYN1-like_EVE"/>
</dbReference>
<name>A0A1L3J9U7_9SPHN</name>
<evidence type="ECO:0000313" key="2">
    <source>
        <dbReference type="EMBL" id="APG61906.1"/>
    </source>
</evidence>
<dbReference type="OrthoDB" id="9791347at2"/>
<reference evidence="2 3" key="1">
    <citation type="submission" date="2016-11" db="EMBL/GenBank/DDBJ databases">
        <title>Sphingorhabdus sp. LPB0140, isolated from marine environment.</title>
        <authorList>
            <person name="Kim E."/>
            <person name="Yi H."/>
        </authorList>
    </citation>
    <scope>NUCLEOTIDE SEQUENCE [LARGE SCALE GENOMIC DNA]</scope>
    <source>
        <strain evidence="2 3">LPB0140</strain>
    </source>
</reference>
<gene>
    <name evidence="2" type="ORF">LPB140_02660</name>
</gene>
<accession>A0A1L3J9U7</accession>
<evidence type="ECO:0000313" key="3">
    <source>
        <dbReference type="Proteomes" id="UP000242561"/>
    </source>
</evidence>
<dbReference type="Proteomes" id="UP000242561">
    <property type="component" value="Chromosome"/>
</dbReference>
<dbReference type="SUPFAM" id="SSF88697">
    <property type="entry name" value="PUA domain-like"/>
    <property type="match status" value="1"/>
</dbReference>
<dbReference type="AlphaFoldDB" id="A0A1L3J9U7"/>